<comment type="caution">
    <text evidence="1">The sequence shown here is derived from an EMBL/GenBank/DDBJ whole genome shotgun (WGS) entry which is preliminary data.</text>
</comment>
<evidence type="ECO:0000313" key="2">
    <source>
        <dbReference type="EMBL" id="MYN39212.1"/>
    </source>
</evidence>
<dbReference type="AlphaFoldDB" id="A0A7X4GXV5"/>
<evidence type="ECO:0000313" key="1">
    <source>
        <dbReference type="EMBL" id="MYM71176.1"/>
    </source>
</evidence>
<dbReference type="RefSeq" id="WP_161044326.1">
    <property type="nucleotide sequence ID" value="NZ_WWCR01000002.1"/>
</dbReference>
<evidence type="ECO:0000313" key="3">
    <source>
        <dbReference type="Proteomes" id="UP000466332"/>
    </source>
</evidence>
<dbReference type="NCBIfam" id="NF042415">
    <property type="entry name" value="STY0301_fam"/>
    <property type="match status" value="1"/>
</dbReference>
<protein>
    <submittedName>
        <fullName evidence="1">Uncharacterized protein</fullName>
    </submittedName>
</protein>
<dbReference type="EMBL" id="WWCR01000002">
    <property type="protein sequence ID" value="MYM71176.1"/>
    <property type="molecule type" value="Genomic_DNA"/>
</dbReference>
<organism evidence="1 4">
    <name type="scientific">Duganella margarita</name>
    <dbReference type="NCBI Taxonomy" id="2692170"/>
    <lineage>
        <taxon>Bacteria</taxon>
        <taxon>Pseudomonadati</taxon>
        <taxon>Pseudomonadota</taxon>
        <taxon>Betaproteobacteria</taxon>
        <taxon>Burkholderiales</taxon>
        <taxon>Oxalobacteraceae</taxon>
        <taxon>Telluria group</taxon>
        <taxon>Duganella</taxon>
    </lineage>
</organism>
<accession>A0A7X4GXV5</accession>
<dbReference type="Proteomes" id="UP000469734">
    <property type="component" value="Unassembled WGS sequence"/>
</dbReference>
<reference evidence="3 4" key="1">
    <citation type="submission" date="2019-12" db="EMBL/GenBank/DDBJ databases">
        <title>Novel species isolated from a subtropical stream in China.</title>
        <authorList>
            <person name="Lu H."/>
        </authorList>
    </citation>
    <scope>NUCLEOTIDE SEQUENCE [LARGE SCALE GENOMIC DNA]</scope>
    <source>
        <strain evidence="2 3">FT109W</strain>
        <strain evidence="1 4">FT134W</strain>
    </source>
</reference>
<keyword evidence="3" id="KW-1185">Reference proteome</keyword>
<sequence>MLTKTWVYPVPLVLLALPIMLKAAPLQSLECPELIPSASVEVTEVPDDWVPYVASPLYLHAAAPMYGPPELKGDLADFKEARTKNEWSYTYALDGAFPEGKWLQCAYGERNQITLSRRLPDEVQECRFTYRKGAKAGQHAIKIQCK</sequence>
<evidence type="ECO:0000313" key="4">
    <source>
        <dbReference type="Proteomes" id="UP000469734"/>
    </source>
</evidence>
<proteinExistence type="predicted"/>
<name>A0A7X4GXV5_9BURK</name>
<dbReference type="EMBL" id="WWCS01000004">
    <property type="protein sequence ID" value="MYN39212.1"/>
    <property type="molecule type" value="Genomic_DNA"/>
</dbReference>
<gene>
    <name evidence="2" type="ORF">GTP55_07500</name>
    <name evidence="1" type="ORF">GTP56_03065</name>
</gene>
<dbReference type="Proteomes" id="UP000466332">
    <property type="component" value="Unassembled WGS sequence"/>
</dbReference>
<dbReference type="InterPro" id="IPR049973">
    <property type="entry name" value="STY0301-like"/>
</dbReference>